<keyword evidence="1" id="KW-0812">Transmembrane</keyword>
<feature type="transmembrane region" description="Helical" evidence="1">
    <location>
        <begin position="176"/>
        <end position="199"/>
    </location>
</feature>
<protein>
    <submittedName>
        <fullName evidence="3">HemX protein, negative effector of steady-state concentration of glutamyl-tRNA reductase</fullName>
    </submittedName>
</protein>
<accession>A0A4Q0SXC8</accession>
<dbReference type="GO" id="GO:0020037">
    <property type="term" value="F:heme binding"/>
    <property type="evidence" value="ECO:0007669"/>
    <property type="project" value="InterPro"/>
</dbReference>
<feature type="transmembrane region" description="Helical" evidence="1">
    <location>
        <begin position="124"/>
        <end position="150"/>
    </location>
</feature>
<proteinExistence type="predicted"/>
<evidence type="ECO:0000259" key="2">
    <source>
        <dbReference type="Pfam" id="PF01578"/>
    </source>
</evidence>
<dbReference type="InterPro" id="IPR052372">
    <property type="entry name" value="YpjD/HemX"/>
</dbReference>
<dbReference type="Pfam" id="PF01578">
    <property type="entry name" value="Cytochrom_C_asm"/>
    <property type="match status" value="1"/>
</dbReference>
<feature type="transmembrane region" description="Helical" evidence="1">
    <location>
        <begin position="211"/>
        <end position="229"/>
    </location>
</feature>
<keyword evidence="1" id="KW-1133">Transmembrane helix</keyword>
<sequence>MSLIWLRVAVILYGIASLAVLPAALYDRPRWRHVAVPATVAAILFHFVSFAEMLNAAHHMLPVDTHETQALLALLLALAFLLVYWRYKTVSLGVFVLPIVVLLTLVPAFRPSQETLLLAHSNWILLHVALLLAGYAALILSLLASLLYLIQERRLKSKSTAPSWLRLPPLDTIDQIALKTLLFGLPCMTAGLLIGSWVAAVTVGPAFFLDYKVLLSFAMWIAYVGMIHIRRMSGLRGRRAVYLSSFVFFVVVTVWAANQFSAVHRFTTP</sequence>
<feature type="transmembrane region" description="Helical" evidence="1">
    <location>
        <begin position="6"/>
        <end position="26"/>
    </location>
</feature>
<evidence type="ECO:0000256" key="1">
    <source>
        <dbReference type="SAM" id="Phobius"/>
    </source>
</evidence>
<dbReference type="GO" id="GO:0017004">
    <property type="term" value="P:cytochrome complex assembly"/>
    <property type="evidence" value="ECO:0007669"/>
    <property type="project" value="InterPro"/>
</dbReference>
<reference evidence="3 4" key="1">
    <citation type="submission" date="2018-11" db="EMBL/GenBank/DDBJ databases">
        <authorList>
            <person name="Mardanov A.V."/>
            <person name="Ravin N.V."/>
            <person name="Dedysh S.N."/>
        </authorList>
    </citation>
    <scope>NUCLEOTIDE SEQUENCE [LARGE SCALE GENOMIC DNA]</scope>
    <source>
        <strain evidence="3 4">AF10</strain>
    </source>
</reference>
<dbReference type="AlphaFoldDB" id="A0A4Q0SXC8"/>
<organism evidence="3 4">
    <name type="scientific">Granulicella sibirica</name>
    <dbReference type="NCBI Taxonomy" id="2479048"/>
    <lineage>
        <taxon>Bacteria</taxon>
        <taxon>Pseudomonadati</taxon>
        <taxon>Acidobacteriota</taxon>
        <taxon>Terriglobia</taxon>
        <taxon>Terriglobales</taxon>
        <taxon>Acidobacteriaceae</taxon>
        <taxon>Granulicella</taxon>
    </lineage>
</organism>
<reference evidence="4" key="2">
    <citation type="submission" date="2019-02" db="EMBL/GenBank/DDBJ databases">
        <title>Granulicella sibirica sp. nov., a psychrotolerant acidobacterium isolated from an organic soil layer in forested tundra, West Siberia.</title>
        <authorList>
            <person name="Oshkin I.Y."/>
            <person name="Kulichevskaya I.S."/>
            <person name="Rijpstra W.I.C."/>
            <person name="Sinninghe Damste J.S."/>
            <person name="Rakitin A.L."/>
            <person name="Ravin N.V."/>
            <person name="Dedysh S.N."/>
        </authorList>
    </citation>
    <scope>NUCLEOTIDE SEQUENCE [LARGE SCALE GENOMIC DNA]</scope>
    <source>
        <strain evidence="4">AF10</strain>
    </source>
</reference>
<dbReference type="Proteomes" id="UP000289437">
    <property type="component" value="Unassembled WGS sequence"/>
</dbReference>
<name>A0A4Q0SXC8_9BACT</name>
<gene>
    <name evidence="3" type="ORF">GRAN_2344</name>
</gene>
<feature type="transmembrane region" description="Helical" evidence="1">
    <location>
        <begin position="241"/>
        <end position="260"/>
    </location>
</feature>
<feature type="transmembrane region" description="Helical" evidence="1">
    <location>
        <begin position="38"/>
        <end position="57"/>
    </location>
</feature>
<dbReference type="EMBL" id="RDSM01000002">
    <property type="protein sequence ID" value="RXH55487.1"/>
    <property type="molecule type" value="Genomic_DNA"/>
</dbReference>
<dbReference type="OrthoDB" id="114897at2"/>
<evidence type="ECO:0000313" key="3">
    <source>
        <dbReference type="EMBL" id="RXH55487.1"/>
    </source>
</evidence>
<dbReference type="PANTHER" id="PTHR38034:SF1">
    <property type="entry name" value="INNER MEMBRANE PROTEIN YPJD"/>
    <property type="match status" value="1"/>
</dbReference>
<evidence type="ECO:0000313" key="4">
    <source>
        <dbReference type="Proteomes" id="UP000289437"/>
    </source>
</evidence>
<feature type="domain" description="Cytochrome c assembly protein" evidence="2">
    <location>
        <begin position="70"/>
        <end position="252"/>
    </location>
</feature>
<feature type="transmembrane region" description="Helical" evidence="1">
    <location>
        <begin position="92"/>
        <end position="109"/>
    </location>
</feature>
<keyword evidence="4" id="KW-1185">Reference proteome</keyword>
<dbReference type="PANTHER" id="PTHR38034">
    <property type="entry name" value="INNER MEMBRANE PROTEIN YPJD"/>
    <property type="match status" value="1"/>
</dbReference>
<feature type="transmembrane region" description="Helical" evidence="1">
    <location>
        <begin position="69"/>
        <end position="85"/>
    </location>
</feature>
<comment type="caution">
    <text evidence="3">The sequence shown here is derived from an EMBL/GenBank/DDBJ whole genome shotgun (WGS) entry which is preliminary data.</text>
</comment>
<dbReference type="InterPro" id="IPR002541">
    <property type="entry name" value="Cyt_c_assembly"/>
</dbReference>
<keyword evidence="1" id="KW-0472">Membrane</keyword>